<sequence>MKVMKTEFKKYRSRSKTVRRGSLIPPWSSGDLGAEIRFICSLSIAVST</sequence>
<dbReference type="Proteomes" id="UP000509301">
    <property type="component" value="Chromosome"/>
</dbReference>
<gene>
    <name evidence="1" type="ORF">GWK48_02500</name>
</gene>
<proteinExistence type="predicted"/>
<dbReference type="AlphaFoldDB" id="A0A6N0NU34"/>
<keyword evidence="2" id="KW-1185">Reference proteome</keyword>
<dbReference type="RefSeq" id="WP_174629284.1">
    <property type="nucleotide sequence ID" value="NZ_CP049074.1"/>
</dbReference>
<evidence type="ECO:0000313" key="2">
    <source>
        <dbReference type="Proteomes" id="UP000509301"/>
    </source>
</evidence>
<protein>
    <submittedName>
        <fullName evidence="1">Uncharacterized protein</fullName>
    </submittedName>
</protein>
<organism evidence="1 2">
    <name type="scientific">Metallosphaera tengchongensis</name>
    <dbReference type="NCBI Taxonomy" id="1532350"/>
    <lineage>
        <taxon>Archaea</taxon>
        <taxon>Thermoproteota</taxon>
        <taxon>Thermoprotei</taxon>
        <taxon>Sulfolobales</taxon>
        <taxon>Sulfolobaceae</taxon>
        <taxon>Metallosphaera</taxon>
    </lineage>
</organism>
<reference evidence="1 2" key="1">
    <citation type="submission" date="2020-02" db="EMBL/GenBank/DDBJ databases">
        <title>Comparative genome analysis reveals the metabolism and evolution of the thermophilic archaeal genus Metallosphaera.</title>
        <authorList>
            <person name="Jiang C."/>
        </authorList>
    </citation>
    <scope>NUCLEOTIDE SEQUENCE [LARGE SCALE GENOMIC DNA]</scope>
    <source>
        <strain evidence="1 2">Ric-A</strain>
    </source>
</reference>
<dbReference type="EMBL" id="CP049074">
    <property type="protein sequence ID" value="QKQ99412.1"/>
    <property type="molecule type" value="Genomic_DNA"/>
</dbReference>
<dbReference type="GeneID" id="55640782"/>
<name>A0A6N0NU34_9CREN</name>
<evidence type="ECO:0000313" key="1">
    <source>
        <dbReference type="EMBL" id="QKQ99412.1"/>
    </source>
</evidence>
<dbReference type="KEGG" id="mten:GWK48_02500"/>
<accession>A0A6N0NU34</accession>